<name>A0A2P1JXL4_9CAUD</name>
<dbReference type="GeneID" id="64766391"/>
<feature type="compositionally biased region" description="Basic and acidic residues" evidence="1">
    <location>
        <begin position="257"/>
        <end position="273"/>
    </location>
</feature>
<organism evidence="2 3">
    <name type="scientific">Rhodococcus phage Finch</name>
    <dbReference type="NCBI Taxonomy" id="2094144"/>
    <lineage>
        <taxon>Viruses</taxon>
        <taxon>Duplodnaviria</taxon>
        <taxon>Heunggongvirae</taxon>
        <taxon>Uroviricota</taxon>
        <taxon>Caudoviricetes</taxon>
        <taxon>Finchvirus</taxon>
        <taxon>Finchvirus finch</taxon>
    </lineage>
</organism>
<evidence type="ECO:0000256" key="1">
    <source>
        <dbReference type="SAM" id="MobiDB-lite"/>
    </source>
</evidence>
<feature type="compositionally biased region" description="Polar residues" evidence="1">
    <location>
        <begin position="228"/>
        <end position="239"/>
    </location>
</feature>
<evidence type="ECO:0000313" key="2">
    <source>
        <dbReference type="EMBL" id="AVO25068.1"/>
    </source>
</evidence>
<reference evidence="3" key="1">
    <citation type="submission" date="2018-02" db="EMBL/GenBank/DDBJ databases">
        <authorList>
            <person name="Cohen D.B."/>
            <person name="Kent A.D."/>
        </authorList>
    </citation>
    <scope>NUCLEOTIDE SEQUENCE [LARGE SCALE GENOMIC DNA]</scope>
</reference>
<protein>
    <submittedName>
        <fullName evidence="2">Uncharacterized protein</fullName>
    </submittedName>
</protein>
<keyword evidence="3" id="KW-1185">Reference proteome</keyword>
<accession>A0A2P1JXL4</accession>
<dbReference type="RefSeq" id="YP_010059160.1">
    <property type="nucleotide sequence ID" value="NC_054724.1"/>
</dbReference>
<evidence type="ECO:0000313" key="3">
    <source>
        <dbReference type="Proteomes" id="UP000241290"/>
    </source>
</evidence>
<dbReference type="Proteomes" id="UP000241290">
    <property type="component" value="Genome"/>
</dbReference>
<dbReference type="KEGG" id="vg:64766391"/>
<feature type="compositionally biased region" description="Basic and acidic residues" evidence="1">
    <location>
        <begin position="190"/>
        <end position="201"/>
    </location>
</feature>
<proteinExistence type="predicted"/>
<sequence length="457" mass="50771">MADVYLVSGDLSIQYTRAFRDWLDAGNARVDGIRVESGKFLDTIPAYQDFLARTWGNQNDMRERHVERVLDRVRGQGWEGLDINRLVIVPTYSTHALMEGRVERVYIGGADVGRLEWHYAVTCLCGDAVKYFFAEEPVIEQLEDCDVVFEQTHIRPSNFADKKAAEDAKTNPMNADVQEKVVFYGAELTPPERQEDGDTLRRAVRSRSYSSTLLPPFPDLDGSDHLADNSTPDGSQSVSAPIRQEGHSMFDELPEPVDPKETQRKNDEAEVEKEQRVIAEAMATGRRVSAVAQDYGYKQADAEQLERNAIGEIVRRGLAGFDLSEIVKKYEEHLAEQTRTPEEAAASAVSEVVDLFMSSDIGAPKSEGDPFSAREGWCSADNPCSDCEKDNNPPEAVSPVPDPLTTTQSRADVLLSSHFRGDKDPTTTPCNVCGIKHGNGWWKVDAIRVLAKDSEGL</sequence>
<feature type="region of interest" description="Disordered" evidence="1">
    <location>
        <begin position="186"/>
        <end position="273"/>
    </location>
</feature>
<gene>
    <name evidence="2" type="primary">138</name>
    <name evidence="2" type="ORF">SEA_FINCH_138</name>
</gene>
<dbReference type="EMBL" id="MG962366">
    <property type="protein sequence ID" value="AVO25068.1"/>
    <property type="molecule type" value="Genomic_DNA"/>
</dbReference>